<name>A0A1A9ZU26_GLOPL</name>
<dbReference type="Proteomes" id="UP000092445">
    <property type="component" value="Unassembled WGS sequence"/>
</dbReference>
<evidence type="ECO:0000313" key="1">
    <source>
        <dbReference type="EnsemblMetazoa" id="GPAI025095-PA"/>
    </source>
</evidence>
<dbReference type="VEuPathDB" id="VectorBase:GPAI025095"/>
<dbReference type="EnsemblMetazoa" id="GPAI025095-RA">
    <property type="protein sequence ID" value="GPAI025095-PA"/>
    <property type="gene ID" value="GPAI025095"/>
</dbReference>
<dbReference type="AlphaFoldDB" id="A0A1A9ZU26"/>
<keyword evidence="2" id="KW-1185">Reference proteome</keyword>
<evidence type="ECO:0000313" key="2">
    <source>
        <dbReference type="Proteomes" id="UP000092445"/>
    </source>
</evidence>
<accession>A0A1A9ZU26</accession>
<reference evidence="1" key="2">
    <citation type="submission" date="2020-05" db="UniProtKB">
        <authorList>
            <consortium name="EnsemblMetazoa"/>
        </authorList>
    </citation>
    <scope>IDENTIFICATION</scope>
    <source>
        <strain evidence="1">IAEA</strain>
    </source>
</reference>
<proteinExistence type="predicted"/>
<protein>
    <submittedName>
        <fullName evidence="1">Uncharacterized protein</fullName>
    </submittedName>
</protein>
<organism evidence="1 2">
    <name type="scientific">Glossina pallidipes</name>
    <name type="common">Tsetse fly</name>
    <dbReference type="NCBI Taxonomy" id="7398"/>
    <lineage>
        <taxon>Eukaryota</taxon>
        <taxon>Metazoa</taxon>
        <taxon>Ecdysozoa</taxon>
        <taxon>Arthropoda</taxon>
        <taxon>Hexapoda</taxon>
        <taxon>Insecta</taxon>
        <taxon>Pterygota</taxon>
        <taxon>Neoptera</taxon>
        <taxon>Endopterygota</taxon>
        <taxon>Diptera</taxon>
        <taxon>Brachycera</taxon>
        <taxon>Muscomorpha</taxon>
        <taxon>Hippoboscoidea</taxon>
        <taxon>Glossinidae</taxon>
        <taxon>Glossina</taxon>
    </lineage>
</organism>
<reference evidence="2" key="1">
    <citation type="submission" date="2014-03" db="EMBL/GenBank/DDBJ databases">
        <authorList>
            <person name="Aksoy S."/>
            <person name="Warren W."/>
            <person name="Wilson R.K."/>
        </authorList>
    </citation>
    <scope>NUCLEOTIDE SEQUENCE [LARGE SCALE GENOMIC DNA]</scope>
    <source>
        <strain evidence="2">IAEA</strain>
    </source>
</reference>
<sequence length="124" mass="13637">MAIPFCEPTAAQSEEVIEQILDQVDAAISNNNENNLPTSSNVNEEDLMAWKLLALIMCKALKNLHQQQPAASNASSTKTASSFRFDENAFKPAKTNIREHFQNTLLLIVQQSCVLCRVGCSGIL</sequence>